<reference evidence="1 2" key="1">
    <citation type="submission" date="2018-10" db="EMBL/GenBank/DDBJ databases">
        <title>Genomic Encyclopedia of Type Strains, Phase IV (KMG-IV): sequencing the most valuable type-strain genomes for metagenomic binning, comparative biology and taxonomic classification.</title>
        <authorList>
            <person name="Goeker M."/>
        </authorList>
    </citation>
    <scope>NUCLEOTIDE SEQUENCE [LARGE SCALE GENOMIC DNA]</scope>
    <source>
        <strain evidence="1 2">DSM 22008</strain>
    </source>
</reference>
<keyword evidence="2" id="KW-1185">Reference proteome</keyword>
<comment type="caution">
    <text evidence="1">The sequence shown here is derived from an EMBL/GenBank/DDBJ whole genome shotgun (WGS) entry which is preliminary data.</text>
</comment>
<dbReference type="AlphaFoldDB" id="A0A420WEK7"/>
<organism evidence="1 2">
    <name type="scientific">Litorimonas taeanensis</name>
    <dbReference type="NCBI Taxonomy" id="568099"/>
    <lineage>
        <taxon>Bacteria</taxon>
        <taxon>Pseudomonadati</taxon>
        <taxon>Pseudomonadota</taxon>
        <taxon>Alphaproteobacteria</taxon>
        <taxon>Maricaulales</taxon>
        <taxon>Robiginitomaculaceae</taxon>
    </lineage>
</organism>
<dbReference type="RefSeq" id="WP_267896629.1">
    <property type="nucleotide sequence ID" value="NZ_RBII01000002.1"/>
</dbReference>
<sequence>MASLPKLFAGSSLYKACARLVGTEIFKKREENAVFAKLNP</sequence>
<evidence type="ECO:0000313" key="2">
    <source>
        <dbReference type="Proteomes" id="UP000282211"/>
    </source>
</evidence>
<dbReference type="InParanoid" id="A0A420WEK7"/>
<dbReference type="Proteomes" id="UP000282211">
    <property type="component" value="Unassembled WGS sequence"/>
</dbReference>
<gene>
    <name evidence="1" type="ORF">DES40_2142</name>
</gene>
<dbReference type="EMBL" id="RBII01000002">
    <property type="protein sequence ID" value="RKQ69342.1"/>
    <property type="molecule type" value="Genomic_DNA"/>
</dbReference>
<proteinExistence type="predicted"/>
<protein>
    <submittedName>
        <fullName evidence="1">Uncharacterized protein</fullName>
    </submittedName>
</protein>
<accession>A0A420WEK7</accession>
<evidence type="ECO:0000313" key="1">
    <source>
        <dbReference type="EMBL" id="RKQ69342.1"/>
    </source>
</evidence>
<name>A0A420WEK7_9PROT</name>